<feature type="domain" description="NFACT RNA-binding" evidence="1">
    <location>
        <begin position="7"/>
        <end position="95"/>
    </location>
</feature>
<proteinExistence type="predicted"/>
<dbReference type="GO" id="GO:0072344">
    <property type="term" value="P:rescue of stalled ribosome"/>
    <property type="evidence" value="ECO:0007669"/>
    <property type="project" value="TreeGrafter"/>
</dbReference>
<dbReference type="PANTHER" id="PTHR15239">
    <property type="entry name" value="NUCLEAR EXPORT MEDIATOR FACTOR NEMF"/>
    <property type="match status" value="1"/>
</dbReference>
<organism evidence="2">
    <name type="scientific">viral metagenome</name>
    <dbReference type="NCBI Taxonomy" id="1070528"/>
    <lineage>
        <taxon>unclassified sequences</taxon>
        <taxon>metagenomes</taxon>
        <taxon>organismal metagenomes</taxon>
    </lineage>
</organism>
<dbReference type="EMBL" id="MN739336">
    <property type="protein sequence ID" value="QHS99193.1"/>
    <property type="molecule type" value="Genomic_DNA"/>
</dbReference>
<dbReference type="Pfam" id="PF05670">
    <property type="entry name" value="NFACT-R_1"/>
    <property type="match status" value="1"/>
</dbReference>
<sequence>MIEDHFRGYVIWIGRNQDENDELVTKASPEDYWLHLASVPSPHCIIDNPSGKRIHHKIIKHAAYLTKKYSKYSHVQKIDVCVTRIKFIKKTNKKGLVTVLNLIKIINS</sequence>
<evidence type="ECO:0000259" key="1">
    <source>
        <dbReference type="Pfam" id="PF05670"/>
    </source>
</evidence>
<dbReference type="GO" id="GO:0043023">
    <property type="term" value="F:ribosomal large subunit binding"/>
    <property type="evidence" value="ECO:0007669"/>
    <property type="project" value="TreeGrafter"/>
</dbReference>
<protein>
    <recommendedName>
        <fullName evidence="1">NFACT RNA-binding domain-containing protein</fullName>
    </recommendedName>
</protein>
<dbReference type="PANTHER" id="PTHR15239:SF6">
    <property type="entry name" value="RIBOSOME QUALITY CONTROL COMPLEX SUBUNIT NEMF"/>
    <property type="match status" value="1"/>
</dbReference>
<accession>A0A6C0C6P6</accession>
<dbReference type="InterPro" id="IPR051608">
    <property type="entry name" value="RQC_Subunit_NEMF"/>
</dbReference>
<dbReference type="GO" id="GO:0000049">
    <property type="term" value="F:tRNA binding"/>
    <property type="evidence" value="ECO:0007669"/>
    <property type="project" value="TreeGrafter"/>
</dbReference>
<reference evidence="2" key="1">
    <citation type="journal article" date="2020" name="Nature">
        <title>Giant virus diversity and host interactions through global metagenomics.</title>
        <authorList>
            <person name="Schulz F."/>
            <person name="Roux S."/>
            <person name="Paez-Espino D."/>
            <person name="Jungbluth S."/>
            <person name="Walsh D.A."/>
            <person name="Denef V.J."/>
            <person name="McMahon K.D."/>
            <person name="Konstantinidis K.T."/>
            <person name="Eloe-Fadrosh E.A."/>
            <person name="Kyrpides N.C."/>
            <person name="Woyke T."/>
        </authorList>
    </citation>
    <scope>NUCLEOTIDE SEQUENCE</scope>
    <source>
        <strain evidence="2">GVMAG-M-3300020185-33</strain>
    </source>
</reference>
<dbReference type="InterPro" id="IPR008532">
    <property type="entry name" value="NFACT_RNA-bd"/>
</dbReference>
<name>A0A6C0C6P6_9ZZZZ</name>
<dbReference type="AlphaFoldDB" id="A0A6C0C6P6"/>
<dbReference type="GO" id="GO:1990112">
    <property type="term" value="C:RQC complex"/>
    <property type="evidence" value="ECO:0007669"/>
    <property type="project" value="TreeGrafter"/>
</dbReference>
<evidence type="ECO:0000313" key="2">
    <source>
        <dbReference type="EMBL" id="QHS99193.1"/>
    </source>
</evidence>